<comment type="caution">
    <text evidence="2">The sequence shown here is derived from an EMBL/GenBank/DDBJ whole genome shotgun (WGS) entry which is preliminary data.</text>
</comment>
<gene>
    <name evidence="2" type="ORF">E4U82_17315</name>
</gene>
<accession>A0A4Y9A703</accession>
<evidence type="ECO:0000313" key="3">
    <source>
        <dbReference type="Proteomes" id="UP000298484"/>
    </source>
</evidence>
<dbReference type="OrthoDB" id="9776104at2"/>
<organism evidence="2 3">
    <name type="scientific">Lentibacillus salicampi</name>
    <dbReference type="NCBI Taxonomy" id="175306"/>
    <lineage>
        <taxon>Bacteria</taxon>
        <taxon>Bacillati</taxon>
        <taxon>Bacillota</taxon>
        <taxon>Bacilli</taxon>
        <taxon>Bacillales</taxon>
        <taxon>Bacillaceae</taxon>
        <taxon>Lentibacillus</taxon>
    </lineage>
</organism>
<dbReference type="Pfam" id="PF13936">
    <property type="entry name" value="HTH_38"/>
    <property type="match status" value="1"/>
</dbReference>
<dbReference type="RefSeq" id="WP_135111425.1">
    <property type="nucleotide sequence ID" value="NZ_SRHY01000050.1"/>
</dbReference>
<name>A0A4Y9A703_9BACI</name>
<sequence length="83" mass="9849">MTQSHSNTEERTFTHLTEIERGQLAAYLDEGVSLREIARRMGRDASTISRKKNRGTVQQIDTRRKNLYHLLRRRWRPCLRGKP</sequence>
<dbReference type="Gene3D" id="1.10.10.60">
    <property type="entry name" value="Homeodomain-like"/>
    <property type="match status" value="1"/>
</dbReference>
<feature type="domain" description="Transposase IS30-like HTH" evidence="1">
    <location>
        <begin position="14"/>
        <end position="50"/>
    </location>
</feature>
<protein>
    <recommendedName>
        <fullName evidence="1">Transposase IS30-like HTH domain-containing protein</fullName>
    </recommendedName>
</protein>
<dbReference type="EMBL" id="SRHY01000050">
    <property type="protein sequence ID" value="TFJ91499.1"/>
    <property type="molecule type" value="Genomic_DNA"/>
</dbReference>
<reference evidence="2 3" key="1">
    <citation type="submission" date="2019-03" db="EMBL/GenBank/DDBJ databases">
        <title>Genome sequence of Lentibacillus salicampi ATCC BAA-719.</title>
        <authorList>
            <person name="Maclea K.S."/>
            <person name="Simoes Junior M."/>
        </authorList>
    </citation>
    <scope>NUCLEOTIDE SEQUENCE [LARGE SCALE GENOMIC DNA]</scope>
    <source>
        <strain evidence="2 3">ATCC BAA-719</strain>
    </source>
</reference>
<keyword evidence="3" id="KW-1185">Reference proteome</keyword>
<proteinExistence type="predicted"/>
<dbReference type="AlphaFoldDB" id="A0A4Y9A703"/>
<evidence type="ECO:0000313" key="2">
    <source>
        <dbReference type="EMBL" id="TFJ91499.1"/>
    </source>
</evidence>
<dbReference type="Proteomes" id="UP000298484">
    <property type="component" value="Unassembled WGS sequence"/>
</dbReference>
<evidence type="ECO:0000259" key="1">
    <source>
        <dbReference type="Pfam" id="PF13936"/>
    </source>
</evidence>
<dbReference type="InterPro" id="IPR025246">
    <property type="entry name" value="IS30-like_HTH"/>
</dbReference>